<dbReference type="EMBL" id="FWFV01000011">
    <property type="protein sequence ID" value="SLN64135.1"/>
    <property type="molecule type" value="Genomic_DNA"/>
</dbReference>
<proteinExistence type="predicted"/>
<dbReference type="Gene3D" id="3.40.33.10">
    <property type="entry name" value="CAP"/>
    <property type="match status" value="2"/>
</dbReference>
<evidence type="ECO:0000256" key="1">
    <source>
        <dbReference type="SAM" id="SignalP"/>
    </source>
</evidence>
<evidence type="ECO:0000313" key="3">
    <source>
        <dbReference type="EMBL" id="SLN64135.1"/>
    </source>
</evidence>
<feature type="signal peptide" evidence="1">
    <location>
        <begin position="1"/>
        <end position="24"/>
    </location>
</feature>
<gene>
    <name evidence="3" type="ORF">PAM7066_03188</name>
</gene>
<dbReference type="InterPro" id="IPR035940">
    <property type="entry name" value="CAP_sf"/>
</dbReference>
<feature type="domain" description="SCP" evidence="2">
    <location>
        <begin position="38"/>
        <end position="161"/>
    </location>
</feature>
<dbReference type="Pfam" id="PF00188">
    <property type="entry name" value="CAP"/>
    <property type="match status" value="1"/>
</dbReference>
<sequence>MTGLTALRSLALAALCATALPAAAQDAGDLDALRQRALELVNTSRSEAGLPELSLGPILNEAAQSHAVDMVERDYYAHVGPDGQTPADRFLAAGGSQWALSGENIAMCSGCMPPPDIERIEAFHEGWMQSPEHRENILTGGFDRFGFGVAGEADEIYAVQTFAGPGEDDDAPALTAEEAHAAALAEMNAHRESAGLGPLDPSEPLSTVAERVLEARLADEEPPKDIFGLLPEGETGWTSLSILSASRGGSGVALSKEDVAAFVEGWASGNAGASLGGERATHLGFAAATRDDGRATAVAVFGGRD</sequence>
<evidence type="ECO:0000259" key="2">
    <source>
        <dbReference type="Pfam" id="PF00188"/>
    </source>
</evidence>
<dbReference type="SUPFAM" id="SSF55797">
    <property type="entry name" value="PR-1-like"/>
    <property type="match status" value="1"/>
</dbReference>
<dbReference type="PANTHER" id="PTHR31157">
    <property type="entry name" value="SCP DOMAIN-CONTAINING PROTEIN"/>
    <property type="match status" value="1"/>
</dbReference>
<dbReference type="STRING" id="315423.SAMN04488020_11214"/>
<dbReference type="PANTHER" id="PTHR31157:SF1">
    <property type="entry name" value="SCP DOMAIN-CONTAINING PROTEIN"/>
    <property type="match status" value="1"/>
</dbReference>
<keyword evidence="1" id="KW-0732">Signal</keyword>
<dbReference type="Proteomes" id="UP000193870">
    <property type="component" value="Unassembled WGS sequence"/>
</dbReference>
<evidence type="ECO:0000313" key="4">
    <source>
        <dbReference type="Proteomes" id="UP000193870"/>
    </source>
</evidence>
<protein>
    <submittedName>
        <fullName evidence="3">Cysteine-rich secretory protein family protein</fullName>
    </submittedName>
</protein>
<accession>A0A1Y5TH63</accession>
<feature type="chain" id="PRO_5011011163" evidence="1">
    <location>
        <begin position="25"/>
        <end position="305"/>
    </location>
</feature>
<dbReference type="RefSeq" id="WP_175484698.1">
    <property type="nucleotide sequence ID" value="NZ_FOPF01000012.1"/>
</dbReference>
<organism evidence="3 4">
    <name type="scientific">Palleronia marisminoris</name>
    <dbReference type="NCBI Taxonomy" id="315423"/>
    <lineage>
        <taxon>Bacteria</taxon>
        <taxon>Pseudomonadati</taxon>
        <taxon>Pseudomonadota</taxon>
        <taxon>Alphaproteobacteria</taxon>
        <taxon>Rhodobacterales</taxon>
        <taxon>Roseobacteraceae</taxon>
        <taxon>Palleronia</taxon>
    </lineage>
</organism>
<keyword evidence="4" id="KW-1185">Reference proteome</keyword>
<dbReference type="InterPro" id="IPR014044">
    <property type="entry name" value="CAP_dom"/>
</dbReference>
<dbReference type="CDD" id="cd05379">
    <property type="entry name" value="CAP_bacterial"/>
    <property type="match status" value="1"/>
</dbReference>
<name>A0A1Y5TH63_9RHOB</name>
<reference evidence="3 4" key="1">
    <citation type="submission" date="2017-03" db="EMBL/GenBank/DDBJ databases">
        <authorList>
            <person name="Afonso C.L."/>
            <person name="Miller P.J."/>
            <person name="Scott M.A."/>
            <person name="Spackman E."/>
            <person name="Goraichik I."/>
            <person name="Dimitrov K.M."/>
            <person name="Suarez D.L."/>
            <person name="Swayne D.E."/>
        </authorList>
    </citation>
    <scope>NUCLEOTIDE SEQUENCE [LARGE SCALE GENOMIC DNA]</scope>
    <source>
        <strain evidence="3 4">CECT 7066</strain>
    </source>
</reference>
<dbReference type="AlphaFoldDB" id="A0A1Y5TH63"/>